<keyword evidence="4 7" id="KW-0547">Nucleotide-binding</keyword>
<accession>A0A9X3YGM2</accession>
<reference evidence="9" key="1">
    <citation type="submission" date="2023-02" db="EMBL/GenBank/DDBJ databases">
        <title>Tahibacter soli sp. nov. isolated from soil.</title>
        <authorList>
            <person name="Baek J.H."/>
            <person name="Lee J.K."/>
            <person name="Choi D.G."/>
            <person name="Jeon C.O."/>
        </authorList>
    </citation>
    <scope>NUCLEOTIDE SEQUENCE</scope>
    <source>
        <strain evidence="9">BL</strain>
    </source>
</reference>
<evidence type="ECO:0000256" key="3">
    <source>
        <dbReference type="ARBA" id="ARBA00022679"/>
    </source>
</evidence>
<organism evidence="9 10">
    <name type="scientific">Tahibacter soli</name>
    <dbReference type="NCBI Taxonomy" id="2983605"/>
    <lineage>
        <taxon>Bacteria</taxon>
        <taxon>Pseudomonadati</taxon>
        <taxon>Pseudomonadota</taxon>
        <taxon>Gammaproteobacteria</taxon>
        <taxon>Lysobacterales</taxon>
        <taxon>Rhodanobacteraceae</taxon>
        <taxon>Tahibacter</taxon>
    </lineage>
</organism>
<dbReference type="SUPFAM" id="SSF56112">
    <property type="entry name" value="Protein kinase-like (PK-like)"/>
    <property type="match status" value="1"/>
</dbReference>
<dbReference type="CDD" id="cd14014">
    <property type="entry name" value="STKc_PknB_like"/>
    <property type="match status" value="1"/>
</dbReference>
<keyword evidence="2" id="KW-0723">Serine/threonine-protein kinase</keyword>
<evidence type="ECO:0000256" key="6">
    <source>
        <dbReference type="ARBA" id="ARBA00022840"/>
    </source>
</evidence>
<dbReference type="InterPro" id="IPR042095">
    <property type="entry name" value="SUMF_sf"/>
</dbReference>
<comment type="caution">
    <text evidence="9">The sequence shown here is derived from an EMBL/GenBank/DDBJ whole genome shotgun (WGS) entry which is preliminary data.</text>
</comment>
<protein>
    <recommendedName>
        <fullName evidence="1">non-specific serine/threonine protein kinase</fullName>
        <ecNumber evidence="1">2.7.11.1</ecNumber>
    </recommendedName>
</protein>
<feature type="domain" description="Protein kinase" evidence="8">
    <location>
        <begin position="14"/>
        <end position="272"/>
    </location>
</feature>
<dbReference type="InterPro" id="IPR017441">
    <property type="entry name" value="Protein_kinase_ATP_BS"/>
</dbReference>
<dbReference type="Pfam" id="PF00069">
    <property type="entry name" value="Pkinase"/>
    <property type="match status" value="1"/>
</dbReference>
<dbReference type="AlphaFoldDB" id="A0A9X3YGM2"/>
<evidence type="ECO:0000313" key="9">
    <source>
        <dbReference type="EMBL" id="MDC8011889.1"/>
    </source>
</evidence>
<dbReference type="RefSeq" id="WP_263543158.1">
    <property type="nucleotide sequence ID" value="NZ_JAOVZO020000003.1"/>
</dbReference>
<dbReference type="Proteomes" id="UP001139971">
    <property type="component" value="Unassembled WGS sequence"/>
</dbReference>
<gene>
    <name evidence="9" type="ORF">OD750_004940</name>
</gene>
<dbReference type="EC" id="2.7.11.1" evidence="1"/>
<dbReference type="SUPFAM" id="SSF56436">
    <property type="entry name" value="C-type lectin-like"/>
    <property type="match status" value="1"/>
</dbReference>
<dbReference type="Gene3D" id="3.90.1580.10">
    <property type="entry name" value="paralog of FGE (formylglycine-generating enzyme)"/>
    <property type="match status" value="1"/>
</dbReference>
<keyword evidence="10" id="KW-1185">Reference proteome</keyword>
<evidence type="ECO:0000313" key="10">
    <source>
        <dbReference type="Proteomes" id="UP001139971"/>
    </source>
</evidence>
<dbReference type="PROSITE" id="PS50011">
    <property type="entry name" value="PROTEIN_KINASE_DOM"/>
    <property type="match status" value="1"/>
</dbReference>
<dbReference type="PROSITE" id="PS00107">
    <property type="entry name" value="PROTEIN_KINASE_ATP"/>
    <property type="match status" value="1"/>
</dbReference>
<dbReference type="PANTHER" id="PTHR43289:SF6">
    <property type="entry name" value="SERINE_THREONINE-PROTEIN KINASE NEKL-3"/>
    <property type="match status" value="1"/>
</dbReference>
<dbReference type="SMART" id="SM00220">
    <property type="entry name" value="S_TKc"/>
    <property type="match status" value="1"/>
</dbReference>
<dbReference type="PROSITE" id="PS00108">
    <property type="entry name" value="PROTEIN_KINASE_ST"/>
    <property type="match status" value="1"/>
</dbReference>
<evidence type="ECO:0000259" key="8">
    <source>
        <dbReference type="PROSITE" id="PS50011"/>
    </source>
</evidence>
<dbReference type="Gene3D" id="1.10.510.10">
    <property type="entry name" value="Transferase(Phosphotransferase) domain 1"/>
    <property type="match status" value="1"/>
</dbReference>
<keyword evidence="5 9" id="KW-0418">Kinase</keyword>
<dbReference type="InterPro" id="IPR000719">
    <property type="entry name" value="Prot_kinase_dom"/>
</dbReference>
<dbReference type="EMBL" id="JAOVZO020000003">
    <property type="protein sequence ID" value="MDC8011889.1"/>
    <property type="molecule type" value="Genomic_DNA"/>
</dbReference>
<sequence length="772" mass="82980">MAAAAGTPFDIPGYRIVRQIGQGGMATVYLATQTSLGRQVAVKVLAAERTPSEELIRRFENETRTIARLDHPHIVSIYEVGRASTGQLYYTLPYLPNGDLSARRFAEDQRGALNVLRCLAQALAYAHEQGIVHRDVKPENVLFDKLDRPLLADFGIALARHSDIRMTREGATLGSTGYMSPEQARGLAIDGRSDLYSLGVMAYEMLTGDLPFHGPDALSVALAHVEQDVPRLPPKRRAWQSLVDRALAKDPNDRFQNADAMLAALDEVEDELDGRKRRPPPEAGWREKLAAVPASLWVGVSAVAGTAVLLGMLLWPAAQNPADPTAAAAPSSLLQRLIRDDEPAAATPPPAAPPAGPDAAEQRAKEIAAKLESAAARAKAAKLIAPAGDNAAEDYLAVLALEPANPAAAQGVADIVKSLGENVDTALRKNNLDAVREGQQQARMLAERASLVGTPAWNDFLVARRAAFDTRLDTARKALDRGTVAALQPYAEALGADQPELLAAWRDAETQLSALPNEGAPVSDAGGPALVFVPASYGSRLLDHPFAIGRVEVTKAQYAAFARATGRPEARCREPMRPLSRLKSLSWRDPDFSQGDDEPAVCVSWLDAHAYARWLSKETGATYRLPTETEWLHAAQGIGRGDACKLGNVADASMGSRLIAFTSRYKCSDGFPHTAPVGRYHPSQLGIYDLAGNVGEWTLDCGVGAPVARLMQADACPERIFRGTSWRDGPDDEALTRRGAGNPDIGYTTIGFRVLREVTAESFPATMTASTR</sequence>
<dbReference type="GO" id="GO:0005524">
    <property type="term" value="F:ATP binding"/>
    <property type="evidence" value="ECO:0007669"/>
    <property type="project" value="UniProtKB-UniRule"/>
</dbReference>
<name>A0A9X3YGM2_9GAMM</name>
<proteinExistence type="predicted"/>
<dbReference type="PANTHER" id="PTHR43289">
    <property type="entry name" value="MITOGEN-ACTIVATED PROTEIN KINASE KINASE KINASE 20-RELATED"/>
    <property type="match status" value="1"/>
</dbReference>
<dbReference type="Gene3D" id="3.30.200.20">
    <property type="entry name" value="Phosphorylase Kinase, domain 1"/>
    <property type="match status" value="1"/>
</dbReference>
<dbReference type="GO" id="GO:0004674">
    <property type="term" value="F:protein serine/threonine kinase activity"/>
    <property type="evidence" value="ECO:0007669"/>
    <property type="project" value="UniProtKB-KW"/>
</dbReference>
<evidence type="ECO:0000256" key="7">
    <source>
        <dbReference type="PROSITE-ProRule" id="PRU10141"/>
    </source>
</evidence>
<keyword evidence="6 7" id="KW-0067">ATP-binding</keyword>
<evidence type="ECO:0000256" key="1">
    <source>
        <dbReference type="ARBA" id="ARBA00012513"/>
    </source>
</evidence>
<dbReference type="FunFam" id="1.10.510.10:FF:000021">
    <property type="entry name" value="Serine/threonine protein kinase"/>
    <property type="match status" value="1"/>
</dbReference>
<dbReference type="InterPro" id="IPR011009">
    <property type="entry name" value="Kinase-like_dom_sf"/>
</dbReference>
<evidence type="ECO:0000256" key="5">
    <source>
        <dbReference type="ARBA" id="ARBA00022777"/>
    </source>
</evidence>
<evidence type="ECO:0000256" key="2">
    <source>
        <dbReference type="ARBA" id="ARBA00022527"/>
    </source>
</evidence>
<dbReference type="InterPro" id="IPR005532">
    <property type="entry name" value="SUMF_dom"/>
</dbReference>
<dbReference type="Pfam" id="PF03781">
    <property type="entry name" value="FGE-sulfatase"/>
    <property type="match status" value="1"/>
</dbReference>
<evidence type="ECO:0000256" key="4">
    <source>
        <dbReference type="ARBA" id="ARBA00022741"/>
    </source>
</evidence>
<keyword evidence="3" id="KW-0808">Transferase</keyword>
<dbReference type="InterPro" id="IPR016187">
    <property type="entry name" value="CTDL_fold"/>
</dbReference>
<feature type="binding site" evidence="7">
    <location>
        <position position="43"/>
    </location>
    <ligand>
        <name>ATP</name>
        <dbReference type="ChEBI" id="CHEBI:30616"/>
    </ligand>
</feature>
<dbReference type="InterPro" id="IPR008271">
    <property type="entry name" value="Ser/Thr_kinase_AS"/>
</dbReference>